<dbReference type="EMBL" id="JAATWM020000007">
    <property type="protein sequence ID" value="KAF9879575.1"/>
    <property type="molecule type" value="Genomic_DNA"/>
</dbReference>
<keyword evidence="3" id="KW-1185">Reference proteome</keyword>
<name>A0A9P6IBI4_9PEZI</name>
<dbReference type="Pfam" id="PF14420">
    <property type="entry name" value="Clr5"/>
    <property type="match status" value="1"/>
</dbReference>
<dbReference type="RefSeq" id="XP_038749036.1">
    <property type="nucleotide sequence ID" value="XM_038885837.1"/>
</dbReference>
<dbReference type="PANTHER" id="PTHR38788">
    <property type="entry name" value="CLR5 DOMAIN-CONTAINING PROTEIN"/>
    <property type="match status" value="1"/>
</dbReference>
<reference evidence="2" key="1">
    <citation type="submission" date="2020-03" db="EMBL/GenBank/DDBJ databases">
        <authorList>
            <person name="He L."/>
        </authorList>
    </citation>
    <scope>NUCLEOTIDE SEQUENCE</scope>
    <source>
        <strain evidence="2">CkLH20</strain>
    </source>
</reference>
<evidence type="ECO:0000313" key="2">
    <source>
        <dbReference type="EMBL" id="KAF9879575.1"/>
    </source>
</evidence>
<gene>
    <name evidence="2" type="ORF">CkaCkLH20_03118</name>
</gene>
<protein>
    <recommendedName>
        <fullName evidence="1">Clr5 domain-containing protein</fullName>
    </recommendedName>
</protein>
<organism evidence="2 3">
    <name type="scientific">Colletotrichum karsti</name>
    <dbReference type="NCBI Taxonomy" id="1095194"/>
    <lineage>
        <taxon>Eukaryota</taxon>
        <taxon>Fungi</taxon>
        <taxon>Dikarya</taxon>
        <taxon>Ascomycota</taxon>
        <taxon>Pezizomycotina</taxon>
        <taxon>Sordariomycetes</taxon>
        <taxon>Hypocreomycetidae</taxon>
        <taxon>Glomerellales</taxon>
        <taxon>Glomerellaceae</taxon>
        <taxon>Colletotrichum</taxon>
        <taxon>Colletotrichum boninense species complex</taxon>
    </lineage>
</organism>
<proteinExistence type="predicted"/>
<dbReference type="PANTHER" id="PTHR38788:SF3">
    <property type="entry name" value="CLR5 DOMAIN-CONTAINING PROTEIN"/>
    <property type="match status" value="1"/>
</dbReference>
<dbReference type="Proteomes" id="UP000781932">
    <property type="component" value="Unassembled WGS sequence"/>
</dbReference>
<evidence type="ECO:0000313" key="3">
    <source>
        <dbReference type="Proteomes" id="UP000781932"/>
    </source>
</evidence>
<feature type="domain" description="Clr5" evidence="1">
    <location>
        <begin position="26"/>
        <end position="78"/>
    </location>
</feature>
<dbReference type="InterPro" id="IPR025676">
    <property type="entry name" value="Clr5_dom"/>
</dbReference>
<dbReference type="AlphaFoldDB" id="A0A9P6IBI4"/>
<dbReference type="OrthoDB" id="5308957at2759"/>
<dbReference type="GeneID" id="62158911"/>
<accession>A0A9P6IBI4</accession>
<comment type="caution">
    <text evidence="2">The sequence shown here is derived from an EMBL/GenBank/DDBJ whole genome shotgun (WGS) entry which is preliminary data.</text>
</comment>
<reference evidence="2" key="2">
    <citation type="submission" date="2020-11" db="EMBL/GenBank/DDBJ databases">
        <title>Whole genome sequencing of Colletotrichum sp.</title>
        <authorList>
            <person name="Li H."/>
        </authorList>
    </citation>
    <scope>NUCLEOTIDE SEQUENCE</scope>
    <source>
        <strain evidence="2">CkLH20</strain>
    </source>
</reference>
<evidence type="ECO:0000259" key="1">
    <source>
        <dbReference type="Pfam" id="PF14420"/>
    </source>
</evidence>
<sequence length="496" mass="56568">MDLPQEQDVPAEPAPRLAKGKLYATENHWTIHREIITRLYRDENKSLKEVKKIMEGEYFFYATDRMYKTRIKRWGLDKKFKEAEVLAILQLKRERDRLGKKSRFAIRDQDVAWDRVLYYIKRRPDLQRHLGFAAHERDVVDWDRVAAYLARRPELRGDLAAADAEITTRTPPPSPPPPPPRLFQPATGLRFADEIVRMLRDFLHGVFEARHWTVVDDGGALLCSRGKVACRGELAAWCGIMGGVYDLFRGGRVGAAVGVLHGRFDELAWIIRDLDPELSFFHCYIVLGQPAPISDLLLRYVCRMYAAVLGARHPLTLIWKRVWGVGAEDRVHILSAVVGYSARFLEERVGLLNVTLNWIHGLQGQLLQSTGEARGNDFERLLKGYEGAAGDYLDRGLRKEGCKCLFELAGLYITAERFEEAKAVLDRADEVIFETEMSGCLGGEEVRMWSYGNMGQMNYEMVTLGSLRSEVTARYEAAVKSEETQRIDSWSLTIPS</sequence>